<evidence type="ECO:0000313" key="5">
    <source>
        <dbReference type="EMBL" id="NKY98080.1"/>
    </source>
</evidence>
<sequence>MTRLDLAALRAAGRAPALDRADLRTGVVHLGIGAFYRAHGAVLTEEAMLAAGETAWGVSAVTGRSAWVWEQLAPQDGLFTVTERGGGARPVRVVSSVRETLSGPADPWAVVERIAHPDTRIVTLTVTEKGYLAHPVTGRLDTGDPRVRADLDGGPPLTPVGQIARGLQLRQLRDAGPVTVLSCDNLPDNGELTAALVADFADALPGAEGERLRSWVEAHAAFPNTMVDRIVPATTPADLDAVEAELGLRDEAAVVAEPFHQWVIQDRFAGPRPRWEAAGATITGDVRPWEAAKLRVLNASHSLLAYLGLSVGHTTIAACAADDAVSAAAHRLVHEEVLPSLTLPDGLDGEAYAASVLRRFANPALGHTTAKVGADGSQKLGPRVLPTVRDVLAGGGEPRWSALVVAAWMHHVATAGPGVEDPLADSLRALLPESGGAREVVAALLRSEVFPGDLASHPVFTDLLVHWYGVVSAGGGALAAEVAP</sequence>
<dbReference type="EMBL" id="JAAXPG010000008">
    <property type="protein sequence ID" value="NKY98080.1"/>
    <property type="molecule type" value="Genomic_DNA"/>
</dbReference>
<feature type="domain" description="Mannitol dehydrogenase C-terminal" evidence="4">
    <location>
        <begin position="285"/>
        <end position="465"/>
    </location>
</feature>
<dbReference type="PANTHER" id="PTHR43362:SF1">
    <property type="entry name" value="MANNITOL DEHYDROGENASE 2-RELATED"/>
    <property type="match status" value="1"/>
</dbReference>
<dbReference type="InterPro" id="IPR013118">
    <property type="entry name" value="Mannitol_DH_C"/>
</dbReference>
<dbReference type="SUPFAM" id="SSF48179">
    <property type="entry name" value="6-phosphogluconate dehydrogenase C-terminal domain-like"/>
    <property type="match status" value="1"/>
</dbReference>
<reference evidence="5 6" key="1">
    <citation type="submission" date="2020-04" db="EMBL/GenBank/DDBJ databases">
        <title>MicrobeNet Type strains.</title>
        <authorList>
            <person name="Nicholson A.C."/>
        </authorList>
    </citation>
    <scope>NUCLEOTIDE SEQUENCE [LARGE SCALE GENOMIC DNA]</scope>
    <source>
        <strain evidence="5 6">ATCC 23612</strain>
    </source>
</reference>
<dbReference type="InterPro" id="IPR050988">
    <property type="entry name" value="Mannitol_DH/Oxidoreductase"/>
</dbReference>
<dbReference type="InterPro" id="IPR000669">
    <property type="entry name" value="Mannitol_DH"/>
</dbReference>
<dbReference type="AlphaFoldDB" id="A0A7X6RPQ2"/>
<dbReference type="InterPro" id="IPR036291">
    <property type="entry name" value="NAD(P)-bd_dom_sf"/>
</dbReference>
<dbReference type="PRINTS" id="PR00084">
    <property type="entry name" value="MTLDHDRGNASE"/>
</dbReference>
<evidence type="ECO:0000313" key="6">
    <source>
        <dbReference type="Proteomes" id="UP000553209"/>
    </source>
</evidence>
<evidence type="ECO:0000259" key="3">
    <source>
        <dbReference type="Pfam" id="PF01232"/>
    </source>
</evidence>
<proteinExistence type="predicted"/>
<dbReference type="Proteomes" id="UP000553209">
    <property type="component" value="Unassembled WGS sequence"/>
</dbReference>
<name>A0A7X6RPQ2_9ACTN</name>
<dbReference type="Gene3D" id="1.10.1040.10">
    <property type="entry name" value="N-(1-d-carboxylethyl)-l-norvaline Dehydrogenase, domain 2"/>
    <property type="match status" value="1"/>
</dbReference>
<evidence type="ECO:0000259" key="4">
    <source>
        <dbReference type="Pfam" id="PF08125"/>
    </source>
</evidence>
<accession>A0A7X6RPQ2</accession>
<organism evidence="5 6">
    <name type="scientific">Nocardiopsis alborubida</name>
    <dbReference type="NCBI Taxonomy" id="146802"/>
    <lineage>
        <taxon>Bacteria</taxon>
        <taxon>Bacillati</taxon>
        <taxon>Actinomycetota</taxon>
        <taxon>Actinomycetes</taxon>
        <taxon>Streptosporangiales</taxon>
        <taxon>Nocardiopsidaceae</taxon>
        <taxon>Nocardiopsis</taxon>
    </lineage>
</organism>
<gene>
    <name evidence="5" type="ORF">HGB44_10500</name>
</gene>
<feature type="domain" description="Mannitol dehydrogenase N-terminal" evidence="3">
    <location>
        <begin position="26"/>
        <end position="276"/>
    </location>
</feature>
<keyword evidence="1" id="KW-0560">Oxidoreductase</keyword>
<dbReference type="InterPro" id="IPR013328">
    <property type="entry name" value="6PGD_dom2"/>
</dbReference>
<protein>
    <submittedName>
        <fullName evidence="5">Mannitol dehydrogenase family protein</fullName>
    </submittedName>
</protein>
<dbReference type="PANTHER" id="PTHR43362">
    <property type="entry name" value="MANNITOL DEHYDROGENASE DSF1-RELATED"/>
    <property type="match status" value="1"/>
</dbReference>
<dbReference type="GO" id="GO:0008926">
    <property type="term" value="F:mannitol-1-phosphate 5-dehydrogenase activity"/>
    <property type="evidence" value="ECO:0007669"/>
    <property type="project" value="UniProtKB-EC"/>
</dbReference>
<dbReference type="Pfam" id="PF08125">
    <property type="entry name" value="Mannitol_dh_C"/>
    <property type="match status" value="1"/>
</dbReference>
<dbReference type="SUPFAM" id="SSF51735">
    <property type="entry name" value="NAD(P)-binding Rossmann-fold domains"/>
    <property type="match status" value="1"/>
</dbReference>
<dbReference type="Gene3D" id="3.40.50.720">
    <property type="entry name" value="NAD(P)-binding Rossmann-like Domain"/>
    <property type="match status" value="1"/>
</dbReference>
<comment type="caution">
    <text evidence="5">The sequence shown here is derived from an EMBL/GenBank/DDBJ whole genome shotgun (WGS) entry which is preliminary data.</text>
</comment>
<dbReference type="InterPro" id="IPR013131">
    <property type="entry name" value="Mannitol_DH_N"/>
</dbReference>
<comment type="catalytic activity">
    <reaction evidence="2">
        <text>D-mannitol 1-phosphate + NAD(+) = beta-D-fructose 6-phosphate + NADH + H(+)</text>
        <dbReference type="Rhea" id="RHEA:19661"/>
        <dbReference type="ChEBI" id="CHEBI:15378"/>
        <dbReference type="ChEBI" id="CHEBI:57540"/>
        <dbReference type="ChEBI" id="CHEBI:57634"/>
        <dbReference type="ChEBI" id="CHEBI:57945"/>
        <dbReference type="ChEBI" id="CHEBI:61381"/>
        <dbReference type="EC" id="1.1.1.17"/>
    </reaction>
</comment>
<evidence type="ECO:0000256" key="2">
    <source>
        <dbReference type="ARBA" id="ARBA00048615"/>
    </source>
</evidence>
<keyword evidence="6" id="KW-1185">Reference proteome</keyword>
<dbReference type="RefSeq" id="WP_061078949.1">
    <property type="nucleotide sequence ID" value="NZ_JAAXPG010000008.1"/>
</dbReference>
<dbReference type="Pfam" id="PF01232">
    <property type="entry name" value="Mannitol_dh"/>
    <property type="match status" value="1"/>
</dbReference>
<dbReference type="InterPro" id="IPR008927">
    <property type="entry name" value="6-PGluconate_DH-like_C_sf"/>
</dbReference>
<evidence type="ECO:0000256" key="1">
    <source>
        <dbReference type="ARBA" id="ARBA00023002"/>
    </source>
</evidence>